<evidence type="ECO:0000313" key="3">
    <source>
        <dbReference type="Proteomes" id="UP000000495"/>
    </source>
</evidence>
<sequence length="165" mass="18716">MHTEISLSFVPVDGTHLLFKQVEDLFNSTIKPLYGDQTQALHKISLSLDRKCELLVNGENIAGIIVYKKQPTQEFQEYSDAFELKTLFVVDAKTNSRRGLGTILWNRVNDVALQTIGIKRIAVTVSETKTESLAFFQKKGCEIVKSFPDKYIKGITEHLLIKELK</sequence>
<dbReference type="Pfam" id="PF00583">
    <property type="entry name" value="Acetyltransf_1"/>
    <property type="match status" value="1"/>
</dbReference>
<keyword evidence="3" id="KW-1185">Reference proteome</keyword>
<dbReference type="InterPro" id="IPR016181">
    <property type="entry name" value="Acyl_CoA_acyltransferase"/>
</dbReference>
<accession>F8KWH0</accession>
<organism evidence="2 3">
    <name type="scientific">Parachlamydia acanthamoebae (strain UV7)</name>
    <dbReference type="NCBI Taxonomy" id="765952"/>
    <lineage>
        <taxon>Bacteria</taxon>
        <taxon>Pseudomonadati</taxon>
        <taxon>Chlamydiota</taxon>
        <taxon>Chlamydiia</taxon>
        <taxon>Parachlamydiales</taxon>
        <taxon>Parachlamydiaceae</taxon>
        <taxon>Parachlamydia</taxon>
    </lineage>
</organism>
<evidence type="ECO:0000259" key="1">
    <source>
        <dbReference type="Pfam" id="PF00583"/>
    </source>
</evidence>
<dbReference type="InterPro" id="IPR000182">
    <property type="entry name" value="GNAT_dom"/>
</dbReference>
<protein>
    <recommendedName>
        <fullName evidence="1">N-acetyltransferase domain-containing protein</fullName>
    </recommendedName>
</protein>
<dbReference type="RefSeq" id="WP_013924339.1">
    <property type="nucleotide sequence ID" value="NC_015702.1"/>
</dbReference>
<dbReference type="Proteomes" id="UP000000495">
    <property type="component" value="Chromosome"/>
</dbReference>
<reference key="1">
    <citation type="journal article" date="2011" name="Mol. Biol. Evol.">
        <title>Unity in variety -- the pan-genome of the Chlamydiae.</title>
        <authorList>
            <person name="Collingro A."/>
            <person name="Tischler P."/>
            <person name="Weinmaier T."/>
            <person name="Penz T."/>
            <person name="Heinz E."/>
            <person name="Brunham R.C."/>
            <person name="Read T.D."/>
            <person name="Bavoil P.M."/>
            <person name="Sachse K."/>
            <person name="Kahane S."/>
            <person name="Friedman M.G."/>
            <person name="Rattei T."/>
            <person name="Myers G.S.A."/>
            <person name="Horn M."/>
        </authorList>
    </citation>
    <scope>NUCLEOTIDE SEQUENCE</scope>
    <source>
        <strain>UV7</strain>
    </source>
</reference>
<dbReference type="Gene3D" id="3.40.630.30">
    <property type="match status" value="1"/>
</dbReference>
<name>F8KWH0_PARAV</name>
<dbReference type="SUPFAM" id="SSF55729">
    <property type="entry name" value="Acyl-CoA N-acyltransferases (Nat)"/>
    <property type="match status" value="1"/>
</dbReference>
<reference evidence="2 3" key="2">
    <citation type="journal article" date="2011" name="Mol. Biol. Evol.">
        <title>Unity in variety--the pan-genome of the Chlamydiae.</title>
        <authorList>
            <person name="Collingro A."/>
            <person name="Tischler P."/>
            <person name="Weinmaier T."/>
            <person name="Penz T."/>
            <person name="Heinz E."/>
            <person name="Brunham R.C."/>
            <person name="Read T.D."/>
            <person name="Bavoil P.M."/>
            <person name="Sachse K."/>
            <person name="Kahane S."/>
            <person name="Friedman M.G."/>
            <person name="Rattei T."/>
            <person name="Myers G.S."/>
            <person name="Horn M."/>
        </authorList>
    </citation>
    <scope>NUCLEOTIDE SEQUENCE [LARGE SCALE GENOMIC DNA]</scope>
    <source>
        <strain evidence="3">UV7</strain>
    </source>
</reference>
<feature type="domain" description="N-acetyltransferase" evidence="1">
    <location>
        <begin position="54"/>
        <end position="140"/>
    </location>
</feature>
<dbReference type="OrthoDB" id="10005089at2"/>
<dbReference type="EMBL" id="FR872580">
    <property type="protein sequence ID" value="CCB85368.1"/>
    <property type="molecule type" value="Genomic_DNA"/>
</dbReference>
<dbReference type="KEGG" id="puv:PUV_04180"/>
<gene>
    <name evidence="2" type="ordered locus">PUV_04180</name>
</gene>
<dbReference type="GO" id="GO:0016747">
    <property type="term" value="F:acyltransferase activity, transferring groups other than amino-acyl groups"/>
    <property type="evidence" value="ECO:0007669"/>
    <property type="project" value="InterPro"/>
</dbReference>
<dbReference type="HOGENOM" id="CLU_1609235_0_0_0"/>
<dbReference type="eggNOG" id="COG3328">
    <property type="taxonomic scope" value="Bacteria"/>
</dbReference>
<dbReference type="AlphaFoldDB" id="F8KWH0"/>
<dbReference type="STRING" id="765952.PUV_04180"/>
<evidence type="ECO:0000313" key="2">
    <source>
        <dbReference type="EMBL" id="CCB85368.1"/>
    </source>
</evidence>
<proteinExistence type="predicted"/>